<dbReference type="InterPro" id="IPR050429">
    <property type="entry name" value="PTS_Glucose_EIICBA"/>
</dbReference>
<name>A0A1B7KT88_PARTM</name>
<evidence type="ECO:0000313" key="16">
    <source>
        <dbReference type="Proteomes" id="UP000078290"/>
    </source>
</evidence>
<keyword evidence="7 12" id="KW-0812">Transmembrane</keyword>
<keyword evidence="8" id="KW-0418">Kinase</keyword>
<dbReference type="PROSITE" id="PS01035">
    <property type="entry name" value="PTS_EIIB_TYPE_1_CYS"/>
    <property type="match status" value="1"/>
</dbReference>
<dbReference type="InterPro" id="IPR013013">
    <property type="entry name" value="PTS_EIIC_1"/>
</dbReference>
<keyword evidence="3" id="KW-1003">Cell membrane</keyword>
<evidence type="ECO:0000259" key="14">
    <source>
        <dbReference type="PROSITE" id="PS51103"/>
    </source>
</evidence>
<evidence type="ECO:0000259" key="13">
    <source>
        <dbReference type="PROSITE" id="PS51098"/>
    </source>
</evidence>
<dbReference type="GO" id="GO:0008982">
    <property type="term" value="F:protein-N(PI)-phosphohistidine-sugar phosphotransferase activity"/>
    <property type="evidence" value="ECO:0007669"/>
    <property type="project" value="InterPro"/>
</dbReference>
<dbReference type="GO" id="GO:0009401">
    <property type="term" value="P:phosphoenolpyruvate-dependent sugar phosphotransferase system"/>
    <property type="evidence" value="ECO:0007669"/>
    <property type="project" value="UniProtKB-KW"/>
</dbReference>
<feature type="transmembrane region" description="Helical" evidence="12">
    <location>
        <begin position="372"/>
        <end position="393"/>
    </location>
</feature>
<dbReference type="Gene3D" id="3.30.1360.60">
    <property type="entry name" value="Glucose permease domain IIB"/>
    <property type="match status" value="1"/>
</dbReference>
<evidence type="ECO:0000256" key="12">
    <source>
        <dbReference type="SAM" id="Phobius"/>
    </source>
</evidence>
<dbReference type="PROSITE" id="PS51098">
    <property type="entry name" value="PTS_EIIB_TYPE_1"/>
    <property type="match status" value="1"/>
</dbReference>
<dbReference type="OrthoDB" id="9764327at2"/>
<feature type="active site" description="Phosphocysteine intermediate; for EIIB activity" evidence="11">
    <location>
        <position position="477"/>
    </location>
</feature>
<evidence type="ECO:0000313" key="15">
    <source>
        <dbReference type="EMBL" id="OAT73281.1"/>
    </source>
</evidence>
<evidence type="ECO:0000256" key="4">
    <source>
        <dbReference type="ARBA" id="ARBA00022597"/>
    </source>
</evidence>
<dbReference type="Pfam" id="PF02378">
    <property type="entry name" value="PTS_EIIC"/>
    <property type="match status" value="1"/>
</dbReference>
<evidence type="ECO:0000256" key="7">
    <source>
        <dbReference type="ARBA" id="ARBA00022692"/>
    </source>
</evidence>
<comment type="subcellular location">
    <subcellularLocation>
        <location evidence="1">Cell membrane</location>
        <topology evidence="1">Multi-pass membrane protein</topology>
    </subcellularLocation>
</comment>
<dbReference type="PROSITE" id="PS51103">
    <property type="entry name" value="PTS_EIIC_TYPE_1"/>
    <property type="match status" value="1"/>
</dbReference>
<dbReference type="NCBIfam" id="TIGR00826">
    <property type="entry name" value="EIIB_glc"/>
    <property type="match status" value="1"/>
</dbReference>
<keyword evidence="5" id="KW-0808">Transferase</keyword>
<dbReference type="InterPro" id="IPR018113">
    <property type="entry name" value="PTrfase_EIIB_Cys"/>
</dbReference>
<feature type="transmembrane region" description="Helical" evidence="12">
    <location>
        <begin position="12"/>
        <end position="32"/>
    </location>
</feature>
<comment type="caution">
    <text evidence="15">The sequence shown here is derived from an EMBL/GenBank/DDBJ whole genome shotgun (WGS) entry which is preliminary data.</text>
</comment>
<sequence length="532" mass="58094">MFERLQRLGKAFMVPIAVLPIAGLMLGIGASFTNQVMLKTYGLEGIFGEGTFLHYILTIMAGIGEAVFNNLPFIFAIGVAAGLALQEKGTAALSAGIGFIVMHIVISKILGFLGYTPETTSIDYYLKQGLSNLEATERSNVYGYELGIFTVKIGVLGGIIVGVVSSILTNKFYNKKLPEALSFFSGVRFVPIVTVFFISIIGAIIPFIWPYIHLGISKFSEFFGSTGPVGMFFYGTGMRILNIFGLHHAIYPLFWYTSLGGEMQVAGQLVQGGQRIFFAQLADPNTVKFSAEATKYFTGGYLPMMFGLPAAALAMYKTADKKNQKVVGGLLFSAALTSFLTGITEPIEFTFLFAAPLLYGIHAVLEGISYAVLYALDVAVGCTFSRGFIDFTLFGLLQGNSKTNYVWILILGVVYAFIYYYVFKILIVKLNLKTPGRGADSENKLYSKKDALLKDIDVEKVIEALGGKENIVDVDACITRLRVTVKDIEKVASDQLWKQELKAKGVFKKGSGVQVVYGALAEILKSEINHKL</sequence>
<dbReference type="EMBL" id="LXMA01000012">
    <property type="protein sequence ID" value="OAT73281.1"/>
    <property type="molecule type" value="Genomic_DNA"/>
</dbReference>
<evidence type="ECO:0000256" key="10">
    <source>
        <dbReference type="ARBA" id="ARBA00023136"/>
    </source>
</evidence>
<dbReference type="GO" id="GO:0016301">
    <property type="term" value="F:kinase activity"/>
    <property type="evidence" value="ECO:0007669"/>
    <property type="project" value="UniProtKB-KW"/>
</dbReference>
<dbReference type="InterPro" id="IPR001996">
    <property type="entry name" value="PTS_IIB_1"/>
</dbReference>
<accession>A0A1B7KT88</accession>
<keyword evidence="6" id="KW-0598">Phosphotransferase system</keyword>
<feature type="transmembrane region" description="Helical" evidence="12">
    <location>
        <begin position="92"/>
        <end position="115"/>
    </location>
</feature>
<evidence type="ECO:0000256" key="6">
    <source>
        <dbReference type="ARBA" id="ARBA00022683"/>
    </source>
</evidence>
<dbReference type="CDD" id="cd00212">
    <property type="entry name" value="PTS_IIB_glc"/>
    <property type="match status" value="1"/>
</dbReference>
<dbReference type="PANTHER" id="PTHR30009:SF24">
    <property type="entry name" value="PTS SYSTEM, IIBC COMPONENT"/>
    <property type="match status" value="1"/>
</dbReference>
<dbReference type="Proteomes" id="UP000078290">
    <property type="component" value="Unassembled WGS sequence"/>
</dbReference>
<keyword evidence="10 12" id="KW-0472">Membrane</keyword>
<keyword evidence="2" id="KW-0813">Transport</keyword>
<keyword evidence="4 15" id="KW-0762">Sugar transport</keyword>
<feature type="transmembrane region" description="Helical" evidence="12">
    <location>
        <begin position="349"/>
        <end position="365"/>
    </location>
</feature>
<reference evidence="16" key="1">
    <citation type="submission" date="2016-05" db="EMBL/GenBank/DDBJ databases">
        <authorList>
            <person name="Wang W."/>
            <person name="Zhu L."/>
        </authorList>
    </citation>
    <scope>NUCLEOTIDE SEQUENCE [LARGE SCALE GENOMIC DNA]</scope>
    <source>
        <strain evidence="16">W-2</strain>
    </source>
</reference>
<organism evidence="15 16">
    <name type="scientific">Parageobacillus thermoglucosidasius</name>
    <name type="common">Geobacillus thermoglucosidasius</name>
    <dbReference type="NCBI Taxonomy" id="1426"/>
    <lineage>
        <taxon>Bacteria</taxon>
        <taxon>Bacillati</taxon>
        <taxon>Bacillota</taxon>
        <taxon>Bacilli</taxon>
        <taxon>Bacillales</taxon>
        <taxon>Anoxybacillaceae</taxon>
        <taxon>Parageobacillus</taxon>
    </lineage>
</organism>
<dbReference type="Pfam" id="PF00367">
    <property type="entry name" value="PTS_EIIB"/>
    <property type="match status" value="1"/>
</dbReference>
<dbReference type="SUPFAM" id="SSF55604">
    <property type="entry name" value="Glucose permease domain IIB"/>
    <property type="match status" value="1"/>
</dbReference>
<dbReference type="GO" id="GO:0090563">
    <property type="term" value="F:protein-phosphocysteine-sugar phosphotransferase activity"/>
    <property type="evidence" value="ECO:0007669"/>
    <property type="project" value="TreeGrafter"/>
</dbReference>
<dbReference type="InterPro" id="IPR003352">
    <property type="entry name" value="PTS_EIIC"/>
</dbReference>
<feature type="domain" description="PTS EIIC type-1" evidence="14">
    <location>
        <begin position="1"/>
        <end position="439"/>
    </location>
</feature>
<dbReference type="GO" id="GO:0005886">
    <property type="term" value="C:plasma membrane"/>
    <property type="evidence" value="ECO:0007669"/>
    <property type="project" value="UniProtKB-SubCell"/>
</dbReference>
<feature type="transmembrane region" description="Helical" evidence="12">
    <location>
        <begin position="405"/>
        <end position="423"/>
    </location>
</feature>
<protein>
    <submittedName>
        <fullName evidence="15">PTS sugar transporter subunit IIABC</fullName>
    </submittedName>
</protein>
<dbReference type="RefSeq" id="WP_064550950.1">
    <property type="nucleotide sequence ID" value="NZ_LXMA01000012.1"/>
</dbReference>
<dbReference type="InterPro" id="IPR036878">
    <property type="entry name" value="Glu_permease_IIB"/>
</dbReference>
<evidence type="ECO:0000256" key="8">
    <source>
        <dbReference type="ARBA" id="ARBA00022777"/>
    </source>
</evidence>
<feature type="transmembrane region" description="Helical" evidence="12">
    <location>
        <begin position="52"/>
        <end position="85"/>
    </location>
</feature>
<evidence type="ECO:0000256" key="11">
    <source>
        <dbReference type="PROSITE-ProRule" id="PRU00421"/>
    </source>
</evidence>
<evidence type="ECO:0000256" key="9">
    <source>
        <dbReference type="ARBA" id="ARBA00022989"/>
    </source>
</evidence>
<dbReference type="PANTHER" id="PTHR30009">
    <property type="entry name" value="CYTOCHROME C-TYPE SYNTHESIS PROTEIN AND PTS TRANSMEMBRANE COMPONENT"/>
    <property type="match status" value="1"/>
</dbReference>
<evidence type="ECO:0000256" key="1">
    <source>
        <dbReference type="ARBA" id="ARBA00004651"/>
    </source>
</evidence>
<feature type="transmembrane region" description="Helical" evidence="12">
    <location>
        <begin position="189"/>
        <end position="212"/>
    </location>
</feature>
<dbReference type="AlphaFoldDB" id="A0A1B7KT88"/>
<proteinExistence type="predicted"/>
<evidence type="ECO:0000256" key="2">
    <source>
        <dbReference type="ARBA" id="ARBA00022448"/>
    </source>
</evidence>
<gene>
    <name evidence="15" type="ORF">A7K69_04685</name>
</gene>
<feature type="domain" description="PTS EIIB type-1" evidence="13">
    <location>
        <begin position="455"/>
        <end position="532"/>
    </location>
</feature>
<keyword evidence="9 12" id="KW-1133">Transmembrane helix</keyword>
<evidence type="ECO:0000256" key="5">
    <source>
        <dbReference type="ARBA" id="ARBA00022679"/>
    </source>
</evidence>
<feature type="transmembrane region" description="Helical" evidence="12">
    <location>
        <begin position="146"/>
        <end position="168"/>
    </location>
</feature>
<feature type="transmembrane region" description="Helical" evidence="12">
    <location>
        <begin position="232"/>
        <end position="254"/>
    </location>
</feature>
<evidence type="ECO:0000256" key="3">
    <source>
        <dbReference type="ARBA" id="ARBA00022475"/>
    </source>
</evidence>